<keyword evidence="4 7" id="KW-0812">Transmembrane</keyword>
<evidence type="ECO:0000313" key="10">
    <source>
        <dbReference type="Proteomes" id="UP000592294"/>
    </source>
</evidence>
<feature type="transmembrane region" description="Helical" evidence="7">
    <location>
        <begin position="226"/>
        <end position="245"/>
    </location>
</feature>
<organism evidence="9 10">
    <name type="scientific">Allochromatium humboldtianum</name>
    <dbReference type="NCBI Taxonomy" id="504901"/>
    <lineage>
        <taxon>Bacteria</taxon>
        <taxon>Pseudomonadati</taxon>
        <taxon>Pseudomonadota</taxon>
        <taxon>Gammaproteobacteria</taxon>
        <taxon>Chromatiales</taxon>
        <taxon>Chromatiaceae</taxon>
        <taxon>Allochromatium</taxon>
    </lineage>
</organism>
<evidence type="ECO:0000256" key="7">
    <source>
        <dbReference type="SAM" id="Phobius"/>
    </source>
</evidence>
<accession>A0A850RH81</accession>
<evidence type="ECO:0000256" key="1">
    <source>
        <dbReference type="ARBA" id="ARBA00004141"/>
    </source>
</evidence>
<dbReference type="GO" id="GO:0016757">
    <property type="term" value="F:glycosyltransferase activity"/>
    <property type="evidence" value="ECO:0007669"/>
    <property type="project" value="UniProtKB-KW"/>
</dbReference>
<dbReference type="SUPFAM" id="SSF53448">
    <property type="entry name" value="Nucleotide-diphospho-sugar transferases"/>
    <property type="match status" value="1"/>
</dbReference>
<dbReference type="CDD" id="cd04187">
    <property type="entry name" value="DPM1_like_bac"/>
    <property type="match status" value="1"/>
</dbReference>
<keyword evidence="2" id="KW-0328">Glycosyltransferase</keyword>
<dbReference type="Pfam" id="PF00535">
    <property type="entry name" value="Glycos_transf_2"/>
    <property type="match status" value="1"/>
</dbReference>
<keyword evidence="10" id="KW-1185">Reference proteome</keyword>
<evidence type="ECO:0000256" key="6">
    <source>
        <dbReference type="ARBA" id="ARBA00023136"/>
    </source>
</evidence>
<dbReference type="PANTHER" id="PTHR48090">
    <property type="entry name" value="UNDECAPRENYL-PHOSPHATE 4-DEOXY-4-FORMAMIDO-L-ARABINOSE TRANSFERASE-RELATED"/>
    <property type="match status" value="1"/>
</dbReference>
<keyword evidence="5 7" id="KW-1133">Transmembrane helix</keyword>
<proteinExistence type="predicted"/>
<dbReference type="InterPro" id="IPR029044">
    <property type="entry name" value="Nucleotide-diphossugar_trans"/>
</dbReference>
<evidence type="ECO:0000256" key="3">
    <source>
        <dbReference type="ARBA" id="ARBA00022679"/>
    </source>
</evidence>
<dbReference type="PANTHER" id="PTHR48090:SF1">
    <property type="entry name" value="PROPHAGE BACTOPRENOL GLUCOSYL TRANSFERASE HOMOLOG"/>
    <property type="match status" value="1"/>
</dbReference>
<gene>
    <name evidence="9" type="ORF">HW932_16045</name>
</gene>
<dbReference type="InterPro" id="IPR050256">
    <property type="entry name" value="Glycosyltransferase_2"/>
</dbReference>
<dbReference type="Gene3D" id="3.90.550.10">
    <property type="entry name" value="Spore Coat Polysaccharide Biosynthesis Protein SpsA, Chain A"/>
    <property type="match status" value="1"/>
</dbReference>
<dbReference type="Proteomes" id="UP000592294">
    <property type="component" value="Unassembled WGS sequence"/>
</dbReference>
<dbReference type="AlphaFoldDB" id="A0A850RH81"/>
<feature type="transmembrane region" description="Helical" evidence="7">
    <location>
        <begin position="265"/>
        <end position="285"/>
    </location>
</feature>
<dbReference type="InterPro" id="IPR001173">
    <property type="entry name" value="Glyco_trans_2-like"/>
</dbReference>
<evidence type="ECO:0000256" key="2">
    <source>
        <dbReference type="ARBA" id="ARBA00022676"/>
    </source>
</evidence>
<evidence type="ECO:0000259" key="8">
    <source>
        <dbReference type="Pfam" id="PF00535"/>
    </source>
</evidence>
<sequence>MSSLISLVVPVFNEAVSIRRNLAIILAAVDDESDIELIAVDDGSTDATSLELARAARDDPRIRPLYFTRNFGKEAAIHAGLVASKGACAIVLDADLQHPPALIPEMLRHWRSGFAVVECVKVDRGDESWLARVYAQSFYWMFRHFAGMDLRNHSDYKLLDRAVVELYHALPERRRFFRGLIHWAGYPTARIPFEVAERELGASRWSRLRLLRYAIDNLTSFSSLPLHLITALGFMTLALGVLIGFNSLYQKFMGVALDGFTTVNLLLIIIGGSLMIALGIIGHYLGRLYDEIKGRPPYLLKPPPREDA</sequence>
<comment type="caution">
    <text evidence="9">The sequence shown here is derived from an EMBL/GenBank/DDBJ whole genome shotgun (WGS) entry which is preliminary data.</text>
</comment>
<dbReference type="EMBL" id="JABZEO010000012">
    <property type="protein sequence ID" value="NVZ10777.1"/>
    <property type="molecule type" value="Genomic_DNA"/>
</dbReference>
<comment type="subcellular location">
    <subcellularLocation>
        <location evidence="1">Membrane</location>
        <topology evidence="1">Multi-pass membrane protein</topology>
    </subcellularLocation>
</comment>
<reference evidence="9 10" key="1">
    <citation type="submission" date="2020-06" db="EMBL/GenBank/DDBJ databases">
        <title>Whole-genome sequence of Allochromatium humboldtianum DSM 21881, type strain.</title>
        <authorList>
            <person name="Kyndt J.A."/>
            <person name="Meyer T.E."/>
        </authorList>
    </citation>
    <scope>NUCLEOTIDE SEQUENCE [LARGE SCALE GENOMIC DNA]</scope>
    <source>
        <strain evidence="9 10">DSM 21881</strain>
    </source>
</reference>
<feature type="domain" description="Glycosyltransferase 2-like" evidence="8">
    <location>
        <begin position="6"/>
        <end position="152"/>
    </location>
</feature>
<name>A0A850RH81_9GAMM</name>
<evidence type="ECO:0000313" key="9">
    <source>
        <dbReference type="EMBL" id="NVZ10777.1"/>
    </source>
</evidence>
<evidence type="ECO:0000256" key="4">
    <source>
        <dbReference type="ARBA" id="ARBA00022692"/>
    </source>
</evidence>
<evidence type="ECO:0000256" key="5">
    <source>
        <dbReference type="ARBA" id="ARBA00022989"/>
    </source>
</evidence>
<keyword evidence="3 9" id="KW-0808">Transferase</keyword>
<keyword evidence="6 7" id="KW-0472">Membrane</keyword>
<protein>
    <submittedName>
        <fullName evidence="9">Glycosyltransferase family 2 protein</fullName>
    </submittedName>
</protein>
<dbReference type="GO" id="GO:0005886">
    <property type="term" value="C:plasma membrane"/>
    <property type="evidence" value="ECO:0007669"/>
    <property type="project" value="TreeGrafter"/>
</dbReference>